<feature type="domain" description="Heparan-alpha-glucosaminide N-acetyltransferase catalytic" evidence="3">
    <location>
        <begin position="135"/>
        <end position="337"/>
    </location>
</feature>
<keyword evidence="2" id="KW-0472">Membrane</keyword>
<evidence type="ECO:0000256" key="1">
    <source>
        <dbReference type="SAM" id="MobiDB-lite"/>
    </source>
</evidence>
<protein>
    <submittedName>
        <fullName evidence="4">DUF1624 domain-containing protein</fullName>
    </submittedName>
</protein>
<keyword evidence="5" id="KW-1185">Reference proteome</keyword>
<feature type="transmembrane region" description="Helical" evidence="2">
    <location>
        <begin position="334"/>
        <end position="355"/>
    </location>
</feature>
<accession>A0A4R5A9D9</accession>
<comment type="caution">
    <text evidence="4">The sequence shown here is derived from an EMBL/GenBank/DDBJ whole genome shotgun (WGS) entry which is preliminary data.</text>
</comment>
<dbReference type="AlphaFoldDB" id="A0A4R5A9D9"/>
<dbReference type="OrthoDB" id="4966979at2"/>
<evidence type="ECO:0000313" key="4">
    <source>
        <dbReference type="EMBL" id="TDD67304.1"/>
    </source>
</evidence>
<name>A0A4R5A9D9_9ACTN</name>
<dbReference type="EMBL" id="SMLB01000030">
    <property type="protein sequence ID" value="TDD67304.1"/>
    <property type="molecule type" value="Genomic_DNA"/>
</dbReference>
<keyword evidence="2" id="KW-1133">Transmembrane helix</keyword>
<dbReference type="InterPro" id="IPR012429">
    <property type="entry name" value="HGSNAT_cat"/>
</dbReference>
<feature type="transmembrane region" description="Helical" evidence="2">
    <location>
        <begin position="203"/>
        <end position="227"/>
    </location>
</feature>
<feature type="region of interest" description="Disordered" evidence="1">
    <location>
        <begin position="76"/>
        <end position="111"/>
    </location>
</feature>
<feature type="transmembrane region" description="Helical" evidence="2">
    <location>
        <begin position="309"/>
        <end position="327"/>
    </location>
</feature>
<evidence type="ECO:0000313" key="5">
    <source>
        <dbReference type="Proteomes" id="UP000295217"/>
    </source>
</evidence>
<dbReference type="Proteomes" id="UP000295217">
    <property type="component" value="Unassembled WGS sequence"/>
</dbReference>
<proteinExistence type="predicted"/>
<keyword evidence="2" id="KW-0812">Transmembrane</keyword>
<evidence type="ECO:0000259" key="3">
    <source>
        <dbReference type="Pfam" id="PF07786"/>
    </source>
</evidence>
<feature type="compositionally biased region" description="Basic and acidic residues" evidence="1">
    <location>
        <begin position="102"/>
        <end position="111"/>
    </location>
</feature>
<feature type="transmembrane region" description="Helical" evidence="2">
    <location>
        <begin position="437"/>
        <end position="458"/>
    </location>
</feature>
<gene>
    <name evidence="4" type="ORF">E1262_19615</name>
</gene>
<organism evidence="4 5">
    <name type="scientific">Jiangella aurantiaca</name>
    <dbReference type="NCBI Taxonomy" id="2530373"/>
    <lineage>
        <taxon>Bacteria</taxon>
        <taxon>Bacillati</taxon>
        <taxon>Actinomycetota</taxon>
        <taxon>Actinomycetes</taxon>
        <taxon>Jiangellales</taxon>
        <taxon>Jiangellaceae</taxon>
        <taxon>Jiangella</taxon>
    </lineage>
</organism>
<feature type="transmembrane region" description="Helical" evidence="2">
    <location>
        <begin position="412"/>
        <end position="430"/>
    </location>
</feature>
<feature type="transmembrane region" description="Helical" evidence="2">
    <location>
        <begin position="172"/>
        <end position="191"/>
    </location>
</feature>
<evidence type="ECO:0000256" key="2">
    <source>
        <dbReference type="SAM" id="Phobius"/>
    </source>
</evidence>
<dbReference type="Pfam" id="PF07786">
    <property type="entry name" value="HGSNAT_cat"/>
    <property type="match status" value="1"/>
</dbReference>
<sequence length="515" mass="53783">MTVGSPPSRTATTEFVVPRSMPTARAMAVTSSVRSAVLSQYGSTITLSRRGSTSVSGQRATGSEDSLRYCAYADPHVPGVPGRRRTPPPGPAQADHGRRAHPLPDRRRGAVPRRPDLLAAMAVQEEARPVAVRSRLLGVDAARGIALLGMMSVHILPGIGEDGGATASRLIASGRSSALFALLAGVGLALATGGRTPLRGRPLAAASVGVALRALVIFLVGLCLGAFPSGVAVILAYYGLLFLLAIPFLGLGPRILLPLGLVWATGAPLLNHYWRIGEPPASYDTPTFESLEHTGDLLRELLVTGYYPVFPWLAYLLVGLGIGRLALSSTRVAATLLAGGATLAVAAWVTSTVLLDNGGLEHLVTAGLGGHPANPFDFAGAVNNTSFYGTTPATSWWWLIVAAPHTATPFDLLHTIGTSVAVLGLMLLIAPRARPLVWPLAAIGGMTFTLYTLHVVLLSGPVAGHDLSTYLVHVAIMFAIAMPWRAFIGRGPLEAVAAALGRSGRELVLSPSARR</sequence>
<reference evidence="4 5" key="1">
    <citation type="submission" date="2019-02" db="EMBL/GenBank/DDBJ databases">
        <title>Draft genome sequences of novel Actinobacteria.</title>
        <authorList>
            <person name="Sahin N."/>
            <person name="Ay H."/>
            <person name="Saygin H."/>
        </authorList>
    </citation>
    <scope>NUCLEOTIDE SEQUENCE [LARGE SCALE GENOMIC DNA]</scope>
    <source>
        <strain evidence="4 5">8K307</strain>
    </source>
</reference>
<feature type="transmembrane region" description="Helical" evidence="2">
    <location>
        <begin position="470"/>
        <end position="488"/>
    </location>
</feature>